<dbReference type="EMBL" id="GL833122">
    <property type="protein sequence ID" value="EGB11382.1"/>
    <property type="molecule type" value="Genomic_DNA"/>
</dbReference>
<dbReference type="RefSeq" id="XP_009033755.1">
    <property type="nucleotide sequence ID" value="XM_009035507.1"/>
</dbReference>
<proteinExistence type="predicted"/>
<organism evidence="3">
    <name type="scientific">Aureococcus anophagefferens</name>
    <name type="common">Harmful bloom alga</name>
    <dbReference type="NCBI Taxonomy" id="44056"/>
    <lineage>
        <taxon>Eukaryota</taxon>
        <taxon>Sar</taxon>
        <taxon>Stramenopiles</taxon>
        <taxon>Ochrophyta</taxon>
        <taxon>Pelagophyceae</taxon>
        <taxon>Pelagomonadales</taxon>
        <taxon>Pelagomonadaceae</taxon>
        <taxon>Aureococcus</taxon>
    </lineage>
</organism>
<dbReference type="InterPro" id="IPR027417">
    <property type="entry name" value="P-loop_NTPase"/>
</dbReference>
<dbReference type="Gene3D" id="3.40.50.11350">
    <property type="match status" value="1"/>
</dbReference>
<dbReference type="eggNOG" id="ENOG502SP0M">
    <property type="taxonomic scope" value="Eukaryota"/>
</dbReference>
<reference evidence="2 3" key="1">
    <citation type="journal article" date="2011" name="Proc. Natl. Acad. Sci. U.S.A.">
        <title>Niche of harmful alga Aureococcus anophagefferens revealed through ecogenomics.</title>
        <authorList>
            <person name="Gobler C.J."/>
            <person name="Berry D.L."/>
            <person name="Dyhrman S.T."/>
            <person name="Wilhelm S.W."/>
            <person name="Salamov A."/>
            <person name="Lobanov A.V."/>
            <person name="Zhang Y."/>
            <person name="Collier J.L."/>
            <person name="Wurch L.L."/>
            <person name="Kustka A.B."/>
            <person name="Dill B.D."/>
            <person name="Shah M."/>
            <person name="VerBerkmoes N.C."/>
            <person name="Kuo A."/>
            <person name="Terry A."/>
            <person name="Pangilinan J."/>
            <person name="Lindquist E.A."/>
            <person name="Lucas S."/>
            <person name="Paulsen I.T."/>
            <person name="Hattenrath-Lehmann T.K."/>
            <person name="Talmage S.C."/>
            <person name="Walker E.A."/>
            <person name="Koch F."/>
            <person name="Burson A.M."/>
            <person name="Marcoval M.A."/>
            <person name="Tang Y.Z."/>
            <person name="Lecleir G.R."/>
            <person name="Coyne K.J."/>
            <person name="Berg G.M."/>
            <person name="Bertrand E.M."/>
            <person name="Saito M.A."/>
            <person name="Gladyshev V.N."/>
            <person name="Grigoriev I.V."/>
        </authorList>
    </citation>
    <scope>NUCLEOTIDE SEQUENCE [LARGE SCALE GENOMIC DNA]</scope>
    <source>
        <strain evidence="3">CCMP 1984</strain>
    </source>
</reference>
<protein>
    <submittedName>
        <fullName evidence="2">Uncharacterized protein</fullName>
    </submittedName>
</protein>
<dbReference type="GeneID" id="20223620"/>
<accession>F0XZP9</accession>
<gene>
    <name evidence="2" type="ORF">AURANDRAFT_61800</name>
</gene>
<evidence type="ECO:0000313" key="2">
    <source>
        <dbReference type="EMBL" id="EGB11382.1"/>
    </source>
</evidence>
<evidence type="ECO:0000313" key="3">
    <source>
        <dbReference type="Proteomes" id="UP000002729"/>
    </source>
</evidence>
<name>F0XZP9_AURAN</name>
<dbReference type="KEGG" id="aaf:AURANDRAFT_61800"/>
<dbReference type="Proteomes" id="UP000002729">
    <property type="component" value="Unassembled WGS sequence"/>
</dbReference>
<keyword evidence="3" id="KW-1185">Reference proteome</keyword>
<dbReference type="Gene3D" id="3.40.50.300">
    <property type="entry name" value="P-loop containing nucleotide triphosphate hydrolases"/>
    <property type="match status" value="1"/>
</dbReference>
<dbReference type="OrthoDB" id="10593212at2759"/>
<feature type="region of interest" description="Disordered" evidence="1">
    <location>
        <begin position="1029"/>
        <end position="1054"/>
    </location>
</feature>
<sequence>MKLYVYAVSRGRHVLVDWGACVGTGVANLYAALFQDRTELAAVRTGKVPQAIRAPGCPGGTCASKGSWLDIGKRDGSFFPNEPPEEWLPPGARVGHKKGDATHKNMFQKEWGMFMVHGAVLPYAEHFAAGMVAALRDEWRELLDDFIQKEFHRGAPPRGAARRGPHDRVHVVGVHFRLGNGEKFARMPTNHTHVVLRAAAGVKKVAAQLGYDRFRVLVATDDPVALEILRKHTDLDVFAREQWRPPAGAGIVFSSWRVKEVDKDKSVAAQKEMTGSADACLRNSADMLIDSLLLGYADALVLPVPSTFTVLPKVMAHSRGAPYCAFLGETWHAAGLHEEPIAMTCFRKDAKTGHASDWTLGYDRFRVLVATDDPVALEILRTHTDLDVFAREQWRPPAGAGIVFSSWRVKEVDKDKSVAAQKEMTGSADACLRNSADMLIDSLLLGYADALVLPVPSTFTVLPKVMAHSRGAPYCAFLGETWHAAGLHEEPIAMTCFRKDAKTGHASDWTVAVEPQGRASALGATNLIPMVHPFEAALGALPSERAPEASFMESQPIVLGARTEALLDRAPQKAAPQSFAACLGADVAPWADDARAEPDVARARGAAVQAALYKTVRNHVEASAAAGCARRQPERPAPASWACLGDDAAGSPDDAPLELVAFLASHVGSEDRVAKLARCLASVDGAALDGVYLSWSADAAVAADAAAVVDFFTSRIPGFAASRVEGRASQFEHFSRLAFALGGDGDGDAWVLFSDDDDVWHPDRATAYRAAANAARADASCVVCSRLARPAGGAAAPADAAAVAAAVAAGRAATTDAYDEYFSYCCRRRVLDAFFAVATEDLRRCQYCDVAWYRYLTSREASRAFAPRDARNWLYFYDKTASGASARVEVREQHRAVARRVADADPEGAPPAAVVARVLAARDNAAELYCACHVGAPTALAGAPFLDDGEAFVGAQLASLGVLPRALLDWLRPTHRDALFFAASNFGVAFEAEATARGDDALELPVLLAACIAALCLATFIRFDASSPEQPEAAAHPAPPPTTGAPPERRDAMPAFYDDGSGAPIVDGLERCAAFRAASSDARRPAVAGLFDAGTNQGSKRERNSQLQRLLSRPFSTRTNLLAKLLRANCVLPRECAGVATRGAPGHSDASAVEAEIALFAAFHGTRKGDRLLAGCAPFLPQVPWGKHNPYSHAGRHRAPSYERVNSSEVLPVVVAKDPLAWVGSVCREPYALRFAGGACAAVGDVAAPWPAGPRTYASLFDLWAAWHGEYLDAATPRLLVRYEDLLWRGEATVAAICACVGGDMAPAFDAVAASAKDGGRGHADKARTSRGDALRRYGNATLRRAGLSEADLAALARLPDARLLRRFAYDRGYR</sequence>
<evidence type="ECO:0000256" key="1">
    <source>
        <dbReference type="SAM" id="MobiDB-lite"/>
    </source>
</evidence>
<dbReference type="InParanoid" id="F0XZP9"/>